<reference evidence="1 2" key="1">
    <citation type="submission" date="2016-03" db="EMBL/GenBank/DDBJ databases">
        <title>Comparative genomics of the ectomycorrhizal sister species Rhizopogon vinicolor and Rhizopogon vesiculosus (Basidiomycota: Boletales) reveals a divergence of the mating type B locus.</title>
        <authorList>
            <person name="Mujic A.B."/>
            <person name="Kuo A."/>
            <person name="Tritt A."/>
            <person name="Lipzen A."/>
            <person name="Chen C."/>
            <person name="Johnson J."/>
            <person name="Sharma A."/>
            <person name="Barry K."/>
            <person name="Grigoriev I.V."/>
            <person name="Spatafora J.W."/>
        </authorList>
    </citation>
    <scope>NUCLEOTIDE SEQUENCE [LARGE SCALE GENOMIC DNA]</scope>
    <source>
        <strain evidence="1 2">AM-OR11-056</strain>
    </source>
</reference>
<evidence type="ECO:0000313" key="1">
    <source>
        <dbReference type="EMBL" id="OJA14587.1"/>
    </source>
</evidence>
<comment type="caution">
    <text evidence="1">The sequence shown here is derived from an EMBL/GenBank/DDBJ whole genome shotgun (WGS) entry which is preliminary data.</text>
</comment>
<dbReference type="AlphaFoldDB" id="A0A1J8Q3P6"/>
<gene>
    <name evidence="1" type="ORF">AZE42_13876</name>
</gene>
<dbReference type="EMBL" id="LVVM01003570">
    <property type="protein sequence ID" value="OJA14587.1"/>
    <property type="molecule type" value="Genomic_DNA"/>
</dbReference>
<sequence>MPSKNNVLVQSLLETQRVTHVLLSALIEVTGVTESNTNTVIAMTVTSTLVTEVCAKQS</sequence>
<name>A0A1J8Q3P6_9AGAM</name>
<proteinExistence type="predicted"/>
<organism evidence="1 2">
    <name type="scientific">Rhizopogon vesiculosus</name>
    <dbReference type="NCBI Taxonomy" id="180088"/>
    <lineage>
        <taxon>Eukaryota</taxon>
        <taxon>Fungi</taxon>
        <taxon>Dikarya</taxon>
        <taxon>Basidiomycota</taxon>
        <taxon>Agaricomycotina</taxon>
        <taxon>Agaricomycetes</taxon>
        <taxon>Agaricomycetidae</taxon>
        <taxon>Boletales</taxon>
        <taxon>Suillineae</taxon>
        <taxon>Rhizopogonaceae</taxon>
        <taxon>Rhizopogon</taxon>
    </lineage>
</organism>
<accession>A0A1J8Q3P6</accession>
<protein>
    <submittedName>
        <fullName evidence="1">Uncharacterized protein</fullName>
    </submittedName>
</protein>
<evidence type="ECO:0000313" key="2">
    <source>
        <dbReference type="Proteomes" id="UP000183567"/>
    </source>
</evidence>
<dbReference type="Proteomes" id="UP000183567">
    <property type="component" value="Unassembled WGS sequence"/>
</dbReference>
<keyword evidence="2" id="KW-1185">Reference proteome</keyword>